<gene>
    <name evidence="1" type="ORF">G7070_07180</name>
</gene>
<accession>A0A6G7Y643</accession>
<organism evidence="1 2">
    <name type="scientific">Propioniciclava coleopterorum</name>
    <dbReference type="NCBI Taxonomy" id="2714937"/>
    <lineage>
        <taxon>Bacteria</taxon>
        <taxon>Bacillati</taxon>
        <taxon>Actinomycetota</taxon>
        <taxon>Actinomycetes</taxon>
        <taxon>Propionibacteriales</taxon>
        <taxon>Propionibacteriaceae</taxon>
        <taxon>Propioniciclava</taxon>
    </lineage>
</organism>
<keyword evidence="2" id="KW-1185">Reference proteome</keyword>
<name>A0A6G7Y643_9ACTN</name>
<evidence type="ECO:0000313" key="1">
    <source>
        <dbReference type="EMBL" id="QIK72091.1"/>
    </source>
</evidence>
<dbReference type="RefSeq" id="WP_166233114.1">
    <property type="nucleotide sequence ID" value="NZ_CP049865.1"/>
</dbReference>
<dbReference type="AlphaFoldDB" id="A0A6G7Y643"/>
<reference evidence="1 2" key="1">
    <citation type="submission" date="2020-03" db="EMBL/GenBank/DDBJ databases">
        <title>Propioniciclava sp. nov., isolated from Hydrophilus acuminatus.</title>
        <authorList>
            <person name="Hyun D.-W."/>
            <person name="Bae J.-W."/>
        </authorList>
    </citation>
    <scope>NUCLEOTIDE SEQUENCE [LARGE SCALE GENOMIC DNA]</scope>
    <source>
        <strain evidence="1 2">HDW11</strain>
    </source>
</reference>
<protein>
    <recommendedName>
        <fullName evidence="3">DUF4287 domain-containing protein</fullName>
    </recommendedName>
</protein>
<proteinExistence type="predicted"/>
<sequence>MVRAQRDGAGPEALRAATGRTHEEWRALLTDAGALDWDHGRIAAHLVEEHGVDGWWAQGITVDFEQACQGRLPGQRADGTFAVSRTRTLPGERLDALATLVAAVAGEVGEPARSNLQARTPVVRWRLPDDSRLAATALAPTRSGTPVNLTWEKIPDAAAMAAATARLEAMLGRALAS</sequence>
<dbReference type="Proteomes" id="UP000501058">
    <property type="component" value="Chromosome"/>
</dbReference>
<dbReference type="EMBL" id="CP049865">
    <property type="protein sequence ID" value="QIK72091.1"/>
    <property type="molecule type" value="Genomic_DNA"/>
</dbReference>
<evidence type="ECO:0008006" key="3">
    <source>
        <dbReference type="Google" id="ProtNLM"/>
    </source>
</evidence>
<dbReference type="KEGG" id="prv:G7070_07180"/>
<evidence type="ECO:0000313" key="2">
    <source>
        <dbReference type="Proteomes" id="UP000501058"/>
    </source>
</evidence>